<dbReference type="PROSITE" id="PS51674">
    <property type="entry name" value="4FE4S_WBL"/>
    <property type="match status" value="1"/>
</dbReference>
<accession>A0AAD1IUV2</accession>
<dbReference type="InterPro" id="IPR034768">
    <property type="entry name" value="4FE4S_WBL"/>
</dbReference>
<feature type="domain" description="4Fe-4S Wbl-type" evidence="2">
    <location>
        <begin position="21"/>
        <end position="88"/>
    </location>
</feature>
<dbReference type="RefSeq" id="WP_083045092.1">
    <property type="nucleotide sequence ID" value="NZ_AP022617.1"/>
</dbReference>
<dbReference type="EMBL" id="AP022617">
    <property type="protein sequence ID" value="BBZ60140.1"/>
    <property type="molecule type" value="Genomic_DNA"/>
</dbReference>
<dbReference type="AlphaFoldDB" id="A0AAD1IUV2"/>
<evidence type="ECO:0000313" key="4">
    <source>
        <dbReference type="Proteomes" id="UP000466039"/>
    </source>
</evidence>
<feature type="compositionally biased region" description="Basic and acidic residues" evidence="1">
    <location>
        <begin position="92"/>
        <end position="102"/>
    </location>
</feature>
<evidence type="ECO:0000256" key="1">
    <source>
        <dbReference type="SAM" id="MobiDB-lite"/>
    </source>
</evidence>
<reference evidence="3 4" key="1">
    <citation type="journal article" date="2019" name="Emerg. Microbes Infect.">
        <title>Comprehensive subspecies identification of 175 nontuberculous mycobacteria species based on 7547 genomic profiles.</title>
        <authorList>
            <person name="Matsumoto Y."/>
            <person name="Kinjo T."/>
            <person name="Motooka D."/>
            <person name="Nabeya D."/>
            <person name="Jung N."/>
            <person name="Uechi K."/>
            <person name="Horii T."/>
            <person name="Iida T."/>
            <person name="Fujita J."/>
            <person name="Nakamura S."/>
        </authorList>
    </citation>
    <scope>NUCLEOTIDE SEQUENCE [LARGE SCALE GENOMIC DNA]</scope>
    <source>
        <strain evidence="3 4">JCM 15658</strain>
    </source>
</reference>
<organism evidence="3 4">
    <name type="scientific">Mycolicibacterium monacense</name>
    <name type="common">Mycobacterium monacense</name>
    <dbReference type="NCBI Taxonomy" id="85693"/>
    <lineage>
        <taxon>Bacteria</taxon>
        <taxon>Bacillati</taxon>
        <taxon>Actinomycetota</taxon>
        <taxon>Actinomycetes</taxon>
        <taxon>Mycobacteriales</taxon>
        <taxon>Mycobacteriaceae</taxon>
        <taxon>Mycolicibacterium</taxon>
    </lineage>
</organism>
<gene>
    <name evidence="3" type="ORF">MMON_14410</name>
</gene>
<evidence type="ECO:0000313" key="3">
    <source>
        <dbReference type="EMBL" id="BBZ60140.1"/>
    </source>
</evidence>
<dbReference type="Proteomes" id="UP000466039">
    <property type="component" value="Chromosome"/>
</dbReference>
<proteinExistence type="predicted"/>
<keyword evidence="4" id="KW-1185">Reference proteome</keyword>
<sequence length="102" mass="11064">MNPLEELLASLAGVPHLPGARCRGRHRLFDPPAPDADPEDADHAQQIALRLCRDCPALAGCAVWFDTLPARQRPQGVVAGRINQPRRGRPRAAGDDRTEKAA</sequence>
<name>A0AAD1IUV2_MYCMB</name>
<protein>
    <recommendedName>
        <fullName evidence="2">4Fe-4S Wbl-type domain-containing protein</fullName>
    </recommendedName>
</protein>
<evidence type="ECO:0000259" key="2">
    <source>
        <dbReference type="PROSITE" id="PS51674"/>
    </source>
</evidence>
<feature type="region of interest" description="Disordered" evidence="1">
    <location>
        <begin position="76"/>
        <end position="102"/>
    </location>
</feature>